<name>A0A437Q401_9GAMM</name>
<evidence type="ECO:0000256" key="11">
    <source>
        <dbReference type="ARBA" id="ARBA00022989"/>
    </source>
</evidence>
<evidence type="ECO:0000256" key="5">
    <source>
        <dbReference type="ARBA" id="ARBA00022553"/>
    </source>
</evidence>
<feature type="transmembrane region" description="Helical" evidence="14">
    <location>
        <begin position="114"/>
        <end position="139"/>
    </location>
</feature>
<evidence type="ECO:0000259" key="15">
    <source>
        <dbReference type="PROSITE" id="PS50109"/>
    </source>
</evidence>
<feature type="transmembrane region" description="Helical" evidence="14">
    <location>
        <begin position="461"/>
        <end position="480"/>
    </location>
</feature>
<feature type="transmembrane region" description="Helical" evidence="14">
    <location>
        <begin position="273"/>
        <end position="299"/>
    </location>
</feature>
<dbReference type="InterPro" id="IPR001734">
    <property type="entry name" value="Na/solute_symporter"/>
</dbReference>
<keyword evidence="13 14" id="KW-0472">Membrane</keyword>
<feature type="transmembrane region" description="Helical" evidence="14">
    <location>
        <begin position="428"/>
        <end position="449"/>
    </location>
</feature>
<dbReference type="InterPro" id="IPR004358">
    <property type="entry name" value="Sig_transdc_His_kin-like_C"/>
</dbReference>
<dbReference type="SMART" id="SM00388">
    <property type="entry name" value="HisKA"/>
    <property type="match status" value="1"/>
</dbReference>
<dbReference type="SUPFAM" id="SSF47384">
    <property type="entry name" value="Homodimeric domain of signal transducing histidine kinase"/>
    <property type="match status" value="1"/>
</dbReference>
<dbReference type="GO" id="GO:0016020">
    <property type="term" value="C:membrane"/>
    <property type="evidence" value="ECO:0007669"/>
    <property type="project" value="UniProtKB-SubCell"/>
</dbReference>
<comment type="caution">
    <text evidence="17">The sequence shown here is derived from an EMBL/GenBank/DDBJ whole genome shotgun (WGS) entry which is preliminary data.</text>
</comment>
<dbReference type="PROSITE" id="PS50109">
    <property type="entry name" value="HIS_KIN"/>
    <property type="match status" value="1"/>
</dbReference>
<feature type="domain" description="Histidine kinase" evidence="15">
    <location>
        <begin position="746"/>
        <end position="961"/>
    </location>
</feature>
<dbReference type="AlphaFoldDB" id="A0A437Q401"/>
<evidence type="ECO:0000256" key="10">
    <source>
        <dbReference type="ARBA" id="ARBA00022840"/>
    </source>
</evidence>
<keyword evidence="7 14" id="KW-0812">Transmembrane</keyword>
<keyword evidence="18" id="KW-1185">Reference proteome</keyword>
<evidence type="ECO:0000256" key="6">
    <source>
        <dbReference type="ARBA" id="ARBA00022679"/>
    </source>
</evidence>
<dbReference type="PRINTS" id="PR00344">
    <property type="entry name" value="BCTRLSENSOR"/>
</dbReference>
<feature type="transmembrane region" description="Helical" evidence="14">
    <location>
        <begin position="399"/>
        <end position="421"/>
    </location>
</feature>
<feature type="transmembrane region" description="Helical" evidence="14">
    <location>
        <begin position="151"/>
        <end position="171"/>
    </location>
</feature>
<feature type="transmembrane region" description="Helical" evidence="14">
    <location>
        <begin position="183"/>
        <end position="207"/>
    </location>
</feature>
<dbReference type="SUPFAM" id="SSF55874">
    <property type="entry name" value="ATPase domain of HSP90 chaperone/DNA topoisomerase II/histidine kinase"/>
    <property type="match status" value="1"/>
</dbReference>
<evidence type="ECO:0000256" key="12">
    <source>
        <dbReference type="ARBA" id="ARBA00023012"/>
    </source>
</evidence>
<keyword evidence="12" id="KW-0902">Two-component regulatory system</keyword>
<feature type="transmembrane region" description="Helical" evidence="14">
    <location>
        <begin position="242"/>
        <end position="261"/>
    </location>
</feature>
<dbReference type="CDD" id="cd00082">
    <property type="entry name" value="HisKA"/>
    <property type="match status" value="1"/>
</dbReference>
<dbReference type="GO" id="GO:0000155">
    <property type="term" value="F:phosphorelay sensor kinase activity"/>
    <property type="evidence" value="ECO:0007669"/>
    <property type="project" value="InterPro"/>
</dbReference>
<keyword evidence="11 14" id="KW-1133">Transmembrane helix</keyword>
<evidence type="ECO:0000313" key="18">
    <source>
        <dbReference type="Proteomes" id="UP000282818"/>
    </source>
</evidence>
<evidence type="ECO:0000256" key="1">
    <source>
        <dbReference type="ARBA" id="ARBA00000085"/>
    </source>
</evidence>
<dbReference type="Pfam" id="PF00512">
    <property type="entry name" value="HisKA"/>
    <property type="match status" value="1"/>
</dbReference>
<evidence type="ECO:0000256" key="14">
    <source>
        <dbReference type="SAM" id="Phobius"/>
    </source>
</evidence>
<evidence type="ECO:0000256" key="7">
    <source>
        <dbReference type="ARBA" id="ARBA00022692"/>
    </source>
</evidence>
<feature type="domain" description="PAS" evidence="16">
    <location>
        <begin position="616"/>
        <end position="682"/>
    </location>
</feature>
<dbReference type="NCBIfam" id="TIGR00229">
    <property type="entry name" value="sensory_box"/>
    <property type="match status" value="1"/>
</dbReference>
<feature type="transmembrane region" description="Helical" evidence="14">
    <location>
        <begin position="74"/>
        <end position="93"/>
    </location>
</feature>
<dbReference type="InterPro" id="IPR038377">
    <property type="entry name" value="Na/Glc_symporter_sf"/>
</dbReference>
<keyword evidence="6" id="KW-0808">Transferase</keyword>
<dbReference type="PROSITE" id="PS50283">
    <property type="entry name" value="NA_SOLUT_SYMP_3"/>
    <property type="match status" value="1"/>
</dbReference>
<keyword evidence="5" id="KW-0597">Phosphoprotein</keyword>
<keyword evidence="9" id="KW-0418">Kinase</keyword>
<dbReference type="Pfam" id="PF02518">
    <property type="entry name" value="HATPase_c"/>
    <property type="match status" value="1"/>
</dbReference>
<dbReference type="EC" id="2.7.13.3" evidence="4"/>
<comment type="catalytic activity">
    <reaction evidence="1">
        <text>ATP + protein L-histidine = ADP + protein N-phospho-L-histidine.</text>
        <dbReference type="EC" id="2.7.13.3"/>
    </reaction>
</comment>
<dbReference type="GO" id="GO:0022857">
    <property type="term" value="F:transmembrane transporter activity"/>
    <property type="evidence" value="ECO:0007669"/>
    <property type="project" value="InterPro"/>
</dbReference>
<feature type="transmembrane region" description="Helical" evidence="14">
    <location>
        <begin position="319"/>
        <end position="343"/>
    </location>
</feature>
<dbReference type="Gene3D" id="3.30.565.10">
    <property type="entry name" value="Histidine kinase-like ATPase, C-terminal domain"/>
    <property type="match status" value="1"/>
</dbReference>
<evidence type="ECO:0000256" key="4">
    <source>
        <dbReference type="ARBA" id="ARBA00012438"/>
    </source>
</evidence>
<dbReference type="InterPro" id="IPR035965">
    <property type="entry name" value="PAS-like_dom_sf"/>
</dbReference>
<dbReference type="RefSeq" id="WP_127696043.1">
    <property type="nucleotide sequence ID" value="NZ_SACQ01000012.1"/>
</dbReference>
<evidence type="ECO:0000313" key="17">
    <source>
        <dbReference type="EMBL" id="RVU29258.1"/>
    </source>
</evidence>
<feature type="transmembrane region" description="Helical" evidence="14">
    <location>
        <begin position="46"/>
        <end position="62"/>
    </location>
</feature>
<dbReference type="Gene3D" id="1.20.1730.10">
    <property type="entry name" value="Sodium/glucose cotransporter"/>
    <property type="match status" value="1"/>
</dbReference>
<feature type="transmembrane region" description="Helical" evidence="14">
    <location>
        <begin position="364"/>
        <end position="387"/>
    </location>
</feature>
<dbReference type="InterPro" id="IPR036890">
    <property type="entry name" value="HATPase_C_sf"/>
</dbReference>
<accession>A0A437Q401</accession>
<evidence type="ECO:0000256" key="13">
    <source>
        <dbReference type="ARBA" id="ARBA00023136"/>
    </source>
</evidence>
<dbReference type="InterPro" id="IPR000014">
    <property type="entry name" value="PAS"/>
</dbReference>
<evidence type="ECO:0000256" key="9">
    <source>
        <dbReference type="ARBA" id="ARBA00022777"/>
    </source>
</evidence>
<evidence type="ECO:0000256" key="8">
    <source>
        <dbReference type="ARBA" id="ARBA00022741"/>
    </source>
</evidence>
<organism evidence="17 18">
    <name type="scientific">Neptunomonas marina</name>
    <dbReference type="NCBI Taxonomy" id="1815562"/>
    <lineage>
        <taxon>Bacteria</taxon>
        <taxon>Pseudomonadati</taxon>
        <taxon>Pseudomonadota</taxon>
        <taxon>Gammaproteobacteria</taxon>
        <taxon>Oceanospirillales</taxon>
        <taxon>Oceanospirillaceae</taxon>
        <taxon>Neptunomonas</taxon>
    </lineage>
</organism>
<dbReference type="Proteomes" id="UP000282818">
    <property type="component" value="Unassembled WGS sequence"/>
</dbReference>
<gene>
    <name evidence="17" type="ORF">EOE65_17245</name>
</gene>
<sequence length="971" mass="107216">MSFSVAGLFLIVTVYLLVLFGIAYASEREIIPRRIAQHPWVHTLSFGAYASIWTFYGAFATIETDGLQFLSSYLGGSAAFLLAPVLFIPIFHITNRYKLSSLADLFAFRFRSGFVGTLTTCVLFLATLPLISIQIQAIADVLHQLNNEFSTLEIATAFCLLIALFALLFGARHPSMRSRNRGLVMAIAANSVFKLGALLGIAGYLLWEVLNGPAATVEWIHTNAHFIENIQAGGEGSTWRTLLMAFFTSTLAMPHMFHLAFTENRSAESLHKASWGMPLYLLLLALCVPIIVFAGYELGIMESSSLLLFNIGYLMHQDWMIVLALMGGLSAASGIIIVAAISLASMLQNHVILPFADTPENIRFYSWLLWLRRALILAVIFASFLFYTKVGVHLEPKLLGLSAFVAFLQFLPGLIAILFWLGATRLGFISGLLAGMASWMITTFYPAALKDVGIDELNWESSAIFALVINTLLFVVISRISKPHSDEARAAESCLLNTMDSPREIQRPSFTPNDVIHILTPKLGEGAARRELHHALQRLGVDREHLAPLDLLRLRNTLEQNLSALIGPVEAATILEPLSKSSSEKSFQARDIHLLETHLETYQARLSGLAVELDELRRYHRTTLEKLPIGAFTIAPSQHILFWNNEMAKLTGLAPHATTDRALSDLPAPWNELLPSFIEEEDNHTTEREVIVEGHSYWLTLHKSPLSDSPDSSIVVLVEDGTEQHLLTDRLAHSERLSSIGRFAAGVAHEIGNPVTGIACLAQNLSLETDDPEILHAGDEIIEQTKRISRIVQSLVRFAHTGQTINDVQFERFSLNDAIDEAVHLVSLDSHARDQQFIKLLGGELEIDGDPQLILQVLVNVLNNACDASPAKSTIWIRAESQDQRVKLSITDEGAGIPAEAKDKIFEPFFTTKEPGKGTGLGLPLVYNILTEHYGSIELISPANKKQNKGTQVLITLPGSRPETGRVLESR</sequence>
<dbReference type="Gene3D" id="3.30.450.20">
    <property type="entry name" value="PAS domain"/>
    <property type="match status" value="1"/>
</dbReference>
<keyword evidence="10" id="KW-0067">ATP-binding</keyword>
<dbReference type="Gene3D" id="1.10.287.130">
    <property type="match status" value="1"/>
</dbReference>
<dbReference type="PANTHER" id="PTHR43065">
    <property type="entry name" value="SENSOR HISTIDINE KINASE"/>
    <property type="match status" value="1"/>
</dbReference>
<comment type="subcellular location">
    <subcellularLocation>
        <location evidence="2">Membrane</location>
        <topology evidence="2">Multi-pass membrane protein</topology>
    </subcellularLocation>
</comment>
<comment type="similarity">
    <text evidence="3">Belongs to the sodium:solute symporter (SSF) (TC 2.A.21) family.</text>
</comment>
<dbReference type="SUPFAM" id="SSF55785">
    <property type="entry name" value="PYP-like sensor domain (PAS domain)"/>
    <property type="match status" value="1"/>
</dbReference>
<dbReference type="PROSITE" id="PS50112">
    <property type="entry name" value="PAS"/>
    <property type="match status" value="1"/>
</dbReference>
<dbReference type="EMBL" id="SACQ01000012">
    <property type="protein sequence ID" value="RVU29258.1"/>
    <property type="molecule type" value="Genomic_DNA"/>
</dbReference>
<dbReference type="InterPro" id="IPR003594">
    <property type="entry name" value="HATPase_dom"/>
</dbReference>
<evidence type="ECO:0000259" key="16">
    <source>
        <dbReference type="PROSITE" id="PS50112"/>
    </source>
</evidence>
<evidence type="ECO:0000256" key="3">
    <source>
        <dbReference type="ARBA" id="ARBA00006434"/>
    </source>
</evidence>
<dbReference type="PANTHER" id="PTHR43065:SF10">
    <property type="entry name" value="PEROXIDE STRESS-ACTIVATED HISTIDINE KINASE MAK3"/>
    <property type="match status" value="1"/>
</dbReference>
<protein>
    <recommendedName>
        <fullName evidence="4">histidine kinase</fullName>
        <ecNumber evidence="4">2.7.13.3</ecNumber>
    </recommendedName>
</protein>
<evidence type="ECO:0000256" key="2">
    <source>
        <dbReference type="ARBA" id="ARBA00004141"/>
    </source>
</evidence>
<dbReference type="GO" id="GO:0005524">
    <property type="term" value="F:ATP binding"/>
    <property type="evidence" value="ECO:0007669"/>
    <property type="project" value="UniProtKB-KW"/>
</dbReference>
<dbReference type="InterPro" id="IPR036097">
    <property type="entry name" value="HisK_dim/P_sf"/>
</dbReference>
<feature type="transmembrane region" description="Helical" evidence="14">
    <location>
        <begin position="6"/>
        <end position="25"/>
    </location>
</feature>
<reference evidence="17 18" key="1">
    <citation type="submission" date="2019-01" db="EMBL/GenBank/DDBJ databases">
        <authorList>
            <person name="Chen W.-M."/>
        </authorList>
    </citation>
    <scope>NUCLEOTIDE SEQUENCE [LARGE SCALE GENOMIC DNA]</scope>
    <source>
        <strain evidence="17 18">HPM-16</strain>
    </source>
</reference>
<dbReference type="InterPro" id="IPR005467">
    <property type="entry name" value="His_kinase_dom"/>
</dbReference>
<keyword evidence="8" id="KW-0547">Nucleotide-binding</keyword>
<dbReference type="SMART" id="SM00387">
    <property type="entry name" value="HATPase_c"/>
    <property type="match status" value="1"/>
</dbReference>
<dbReference type="InterPro" id="IPR003661">
    <property type="entry name" value="HisK_dim/P_dom"/>
</dbReference>
<proteinExistence type="inferred from homology"/>